<keyword evidence="2" id="KW-1015">Disulfide bond</keyword>
<keyword evidence="4" id="KW-0460">Magnesium</keyword>
<dbReference type="InterPro" id="IPR000719">
    <property type="entry name" value="Prot_kinase_dom"/>
</dbReference>
<dbReference type="GO" id="GO:0046872">
    <property type="term" value="F:metal ion binding"/>
    <property type="evidence" value="ECO:0007669"/>
    <property type="project" value="UniProtKB-KW"/>
</dbReference>
<evidence type="ECO:0000313" key="9">
    <source>
        <dbReference type="Proteomes" id="UP001152320"/>
    </source>
</evidence>
<dbReference type="SUPFAM" id="SSF56112">
    <property type="entry name" value="Protein kinase-like (PK-like)"/>
    <property type="match status" value="1"/>
</dbReference>
<accession>A0A9Q1C103</accession>
<keyword evidence="5" id="KW-1133">Transmembrane helix</keyword>
<dbReference type="InterPro" id="IPR036179">
    <property type="entry name" value="Ig-like_dom_sf"/>
</dbReference>
<keyword evidence="9" id="KW-1185">Reference proteome</keyword>
<dbReference type="PIRSF" id="PIRSF000615">
    <property type="entry name" value="TyrPK_CSF1-R"/>
    <property type="match status" value="1"/>
</dbReference>
<evidence type="ECO:0000256" key="2">
    <source>
        <dbReference type="ARBA" id="ARBA00023157"/>
    </source>
</evidence>
<dbReference type="PROSITE" id="PS50835">
    <property type="entry name" value="IG_LIKE"/>
    <property type="match status" value="2"/>
</dbReference>
<keyword evidence="5" id="KW-0472">Membrane</keyword>
<dbReference type="Pfam" id="PF07714">
    <property type="entry name" value="PK_Tyr_Ser-Thr"/>
    <property type="match status" value="1"/>
</dbReference>
<evidence type="ECO:0000256" key="3">
    <source>
        <dbReference type="ARBA" id="ARBA00023180"/>
    </source>
</evidence>
<evidence type="ECO:0000256" key="4">
    <source>
        <dbReference type="PIRSR" id="PIRSR000615-3"/>
    </source>
</evidence>
<reference evidence="8" key="1">
    <citation type="submission" date="2021-10" db="EMBL/GenBank/DDBJ databases">
        <title>Tropical sea cucumber genome reveals ecological adaptation and Cuvierian tubules defense mechanism.</title>
        <authorList>
            <person name="Chen T."/>
        </authorList>
    </citation>
    <scope>NUCLEOTIDE SEQUENCE</scope>
    <source>
        <strain evidence="8">Nanhai2018</strain>
        <tissue evidence="8">Muscle</tissue>
    </source>
</reference>
<proteinExistence type="predicted"/>
<dbReference type="PROSITE" id="PS50011">
    <property type="entry name" value="PROTEIN_KINASE_DOM"/>
    <property type="match status" value="1"/>
</dbReference>
<feature type="domain" description="Protein kinase" evidence="6">
    <location>
        <begin position="333"/>
        <end position="600"/>
    </location>
</feature>
<dbReference type="InterPro" id="IPR001245">
    <property type="entry name" value="Ser-Thr/Tyr_kinase_cat_dom"/>
</dbReference>
<name>A0A9Q1C103_HOLLE</name>
<dbReference type="InterPro" id="IPR011009">
    <property type="entry name" value="Kinase-like_dom_sf"/>
</dbReference>
<dbReference type="InterPro" id="IPR013162">
    <property type="entry name" value="CD80_C2-set"/>
</dbReference>
<dbReference type="GO" id="GO:0004674">
    <property type="term" value="F:protein serine/threonine kinase activity"/>
    <property type="evidence" value="ECO:0007669"/>
    <property type="project" value="TreeGrafter"/>
</dbReference>
<dbReference type="InterPro" id="IPR051681">
    <property type="entry name" value="Ser/Thr_Kinases-Pseudokinases"/>
</dbReference>
<evidence type="ECO:0000259" key="7">
    <source>
        <dbReference type="PROSITE" id="PS50835"/>
    </source>
</evidence>
<dbReference type="GO" id="GO:0005524">
    <property type="term" value="F:ATP binding"/>
    <property type="evidence" value="ECO:0007669"/>
    <property type="project" value="InterPro"/>
</dbReference>
<dbReference type="EMBL" id="JAIZAY010000009">
    <property type="protein sequence ID" value="KAJ8036263.1"/>
    <property type="molecule type" value="Genomic_DNA"/>
</dbReference>
<dbReference type="PANTHER" id="PTHR44329">
    <property type="entry name" value="SERINE/THREONINE-PROTEIN KINASE TNNI3K-RELATED"/>
    <property type="match status" value="1"/>
</dbReference>
<evidence type="ECO:0000256" key="5">
    <source>
        <dbReference type="SAM" id="Phobius"/>
    </source>
</evidence>
<dbReference type="Pfam" id="PF08205">
    <property type="entry name" value="C2-set_2"/>
    <property type="match status" value="1"/>
</dbReference>
<evidence type="ECO:0000313" key="8">
    <source>
        <dbReference type="EMBL" id="KAJ8036263.1"/>
    </source>
</evidence>
<dbReference type="Gene3D" id="1.10.510.10">
    <property type="entry name" value="Transferase(Phosphotransferase) domain 1"/>
    <property type="match status" value="1"/>
</dbReference>
<protein>
    <submittedName>
        <fullName evidence="8">Uncharacterized protein</fullName>
    </submittedName>
</protein>
<keyword evidence="3" id="KW-0325">Glycoprotein</keyword>
<feature type="domain" description="Ig-like" evidence="7">
    <location>
        <begin position="94"/>
        <end position="189"/>
    </location>
</feature>
<gene>
    <name evidence="8" type="ORF">HOLleu_20184</name>
</gene>
<keyword evidence="4" id="KW-0479">Metal-binding</keyword>
<dbReference type="GO" id="GO:0016020">
    <property type="term" value="C:membrane"/>
    <property type="evidence" value="ECO:0007669"/>
    <property type="project" value="UniProtKB-SubCell"/>
</dbReference>
<organism evidence="8 9">
    <name type="scientific">Holothuria leucospilota</name>
    <name type="common">Black long sea cucumber</name>
    <name type="synonym">Mertensiothuria leucospilota</name>
    <dbReference type="NCBI Taxonomy" id="206669"/>
    <lineage>
        <taxon>Eukaryota</taxon>
        <taxon>Metazoa</taxon>
        <taxon>Echinodermata</taxon>
        <taxon>Eleutherozoa</taxon>
        <taxon>Echinozoa</taxon>
        <taxon>Holothuroidea</taxon>
        <taxon>Aspidochirotacea</taxon>
        <taxon>Aspidochirotida</taxon>
        <taxon>Holothuriidae</taxon>
        <taxon>Holothuria</taxon>
    </lineage>
</organism>
<dbReference type="InterPro" id="IPR013783">
    <property type="entry name" value="Ig-like_fold"/>
</dbReference>
<evidence type="ECO:0000259" key="6">
    <source>
        <dbReference type="PROSITE" id="PS50011"/>
    </source>
</evidence>
<dbReference type="SUPFAM" id="SSF48726">
    <property type="entry name" value="Immunoglobulin"/>
    <property type="match status" value="2"/>
</dbReference>
<keyword evidence="5" id="KW-0812">Transmembrane</keyword>
<comment type="caution">
    <text evidence="8">The sequence shown here is derived from an EMBL/GenBank/DDBJ whole genome shotgun (WGS) entry which is preliminary data.</text>
</comment>
<dbReference type="AlphaFoldDB" id="A0A9Q1C103"/>
<dbReference type="Gene3D" id="2.60.40.10">
    <property type="entry name" value="Immunoglobulins"/>
    <property type="match status" value="2"/>
</dbReference>
<feature type="transmembrane region" description="Helical" evidence="5">
    <location>
        <begin position="209"/>
        <end position="235"/>
    </location>
</feature>
<dbReference type="InterPro" id="IPR007110">
    <property type="entry name" value="Ig-like_dom"/>
</dbReference>
<comment type="subcellular location">
    <subcellularLocation>
        <location evidence="1">Membrane</location>
        <topology evidence="1">Single-pass membrane protein</topology>
    </subcellularLocation>
</comment>
<evidence type="ECO:0000256" key="1">
    <source>
        <dbReference type="ARBA" id="ARBA00004167"/>
    </source>
</evidence>
<sequence>MTTQKYVALHEEINVTCEASNARPQSNVTWITTKGSVITSVNSIISSTGSFFNTVSMLTFSMTEESVNVDCLISLQEANFTQTIHATFTTYVLPRLQLTVNGETVSNGSIFSINDAAYYLTCNASGARPTASLSWTRNEIPFDDPTIQYYRNTNPNSTISNFLYKPEEQNETVTCISRLGEVSKTEEVSARFLFYDKNEDKIAIFLSSYLWLILSASAVALILLLCVICVPYICVKRMKAYLSTNIAENLDLTYSRDFPMTHLTTNNHITTCKVTENACSTNATGLPAPPNLALPQIPYCKEEKSDDSEGLEDENNYYSTLHKKTPHGKMFYEKDMCMIYNMKLGRIYNRWMGTVNVPKESSKCVVMSTVTAEVLRKKEVHWDVFVKRVLELPKTNTLVKVEGIGVDKACLYIIHEHLTCETLFVRLNAHQNMGASNITFIPMFDSEVIAHMLEILEGMELLHSFGFVHPGLSTKKVLVTNQGNCKLYDFCLCEDACNVVRMKSQTPRTGNHFAPEVILRNEYTKASDLWSTAVVLWELMSGSPPFAPDDQMIDGDATIADLQKQWPIKHLRLRNSRLLECWNQDPCLRPTIYHLRLSILEITDSLDTYTFPENSKRAETASYEPMHGSDDVDT</sequence>
<dbReference type="Proteomes" id="UP001152320">
    <property type="component" value="Chromosome 9"/>
</dbReference>
<feature type="domain" description="Ig-like" evidence="7">
    <location>
        <begin position="1"/>
        <end position="81"/>
    </location>
</feature>
<dbReference type="OrthoDB" id="5979581at2759"/>
<feature type="binding site" evidence="4">
    <location>
        <position position="489"/>
    </location>
    <ligand>
        <name>Mg(2+)</name>
        <dbReference type="ChEBI" id="CHEBI:18420"/>
    </ligand>
</feature>